<gene>
    <name evidence="1" type="ORF">B0H66DRAFT_157104</name>
</gene>
<reference evidence="1" key="2">
    <citation type="submission" date="2023-06" db="EMBL/GenBank/DDBJ databases">
        <authorList>
            <consortium name="Lawrence Berkeley National Laboratory"/>
            <person name="Haridas S."/>
            <person name="Hensen N."/>
            <person name="Bonometti L."/>
            <person name="Westerberg I."/>
            <person name="Brannstrom I.O."/>
            <person name="Guillou S."/>
            <person name="Cros-Aarteil S."/>
            <person name="Calhoun S."/>
            <person name="Kuo A."/>
            <person name="Mondo S."/>
            <person name="Pangilinan J."/>
            <person name="Riley R."/>
            <person name="Labutti K."/>
            <person name="Andreopoulos B."/>
            <person name="Lipzen A."/>
            <person name="Chen C."/>
            <person name="Yanf M."/>
            <person name="Daum C."/>
            <person name="Ng V."/>
            <person name="Clum A."/>
            <person name="Steindorff A."/>
            <person name="Ohm R."/>
            <person name="Martin F."/>
            <person name="Silar P."/>
            <person name="Natvig D."/>
            <person name="Lalanne C."/>
            <person name="Gautier V."/>
            <person name="Ament-Velasquez S.L."/>
            <person name="Kruys A."/>
            <person name="Hutchinson M.I."/>
            <person name="Powell A.J."/>
            <person name="Barry K."/>
            <person name="Miller A.N."/>
            <person name="Grigoriev I.V."/>
            <person name="Debuchy R."/>
            <person name="Gladieux P."/>
            <person name="Thoren M.H."/>
            <person name="Johannesson H."/>
        </authorList>
    </citation>
    <scope>NUCLEOTIDE SEQUENCE</scope>
    <source>
        <strain evidence="1">CBS 118394</strain>
    </source>
</reference>
<name>A0AAE0IJL6_9PEZI</name>
<protein>
    <submittedName>
        <fullName evidence="1">Uncharacterized protein</fullName>
    </submittedName>
</protein>
<comment type="caution">
    <text evidence="1">The sequence shown here is derived from an EMBL/GenBank/DDBJ whole genome shotgun (WGS) entry which is preliminary data.</text>
</comment>
<evidence type="ECO:0000313" key="1">
    <source>
        <dbReference type="EMBL" id="KAK3326351.1"/>
    </source>
</evidence>
<keyword evidence="2" id="KW-1185">Reference proteome</keyword>
<evidence type="ECO:0000313" key="2">
    <source>
        <dbReference type="Proteomes" id="UP001283341"/>
    </source>
</evidence>
<dbReference type="AlphaFoldDB" id="A0AAE0IJL6"/>
<proteinExistence type="predicted"/>
<reference evidence="1" key="1">
    <citation type="journal article" date="2023" name="Mol. Phylogenet. Evol.">
        <title>Genome-scale phylogeny and comparative genomics of the fungal order Sordariales.</title>
        <authorList>
            <person name="Hensen N."/>
            <person name="Bonometti L."/>
            <person name="Westerberg I."/>
            <person name="Brannstrom I.O."/>
            <person name="Guillou S."/>
            <person name="Cros-Aarteil S."/>
            <person name="Calhoun S."/>
            <person name="Haridas S."/>
            <person name="Kuo A."/>
            <person name="Mondo S."/>
            <person name="Pangilinan J."/>
            <person name="Riley R."/>
            <person name="LaButti K."/>
            <person name="Andreopoulos B."/>
            <person name="Lipzen A."/>
            <person name="Chen C."/>
            <person name="Yan M."/>
            <person name="Daum C."/>
            <person name="Ng V."/>
            <person name="Clum A."/>
            <person name="Steindorff A."/>
            <person name="Ohm R.A."/>
            <person name="Martin F."/>
            <person name="Silar P."/>
            <person name="Natvig D.O."/>
            <person name="Lalanne C."/>
            <person name="Gautier V."/>
            <person name="Ament-Velasquez S.L."/>
            <person name="Kruys A."/>
            <person name="Hutchinson M.I."/>
            <person name="Powell A.J."/>
            <person name="Barry K."/>
            <person name="Miller A.N."/>
            <person name="Grigoriev I.V."/>
            <person name="Debuchy R."/>
            <person name="Gladieux P."/>
            <person name="Hiltunen Thoren M."/>
            <person name="Johannesson H."/>
        </authorList>
    </citation>
    <scope>NUCLEOTIDE SEQUENCE</scope>
    <source>
        <strain evidence="1">CBS 118394</strain>
    </source>
</reference>
<organism evidence="1 2">
    <name type="scientific">Apodospora peruviana</name>
    <dbReference type="NCBI Taxonomy" id="516989"/>
    <lineage>
        <taxon>Eukaryota</taxon>
        <taxon>Fungi</taxon>
        <taxon>Dikarya</taxon>
        <taxon>Ascomycota</taxon>
        <taxon>Pezizomycotina</taxon>
        <taxon>Sordariomycetes</taxon>
        <taxon>Sordariomycetidae</taxon>
        <taxon>Sordariales</taxon>
        <taxon>Lasiosphaeriaceae</taxon>
        <taxon>Apodospora</taxon>
    </lineage>
</organism>
<accession>A0AAE0IJL6</accession>
<dbReference type="EMBL" id="JAUEDM010000002">
    <property type="protein sequence ID" value="KAK3326351.1"/>
    <property type="molecule type" value="Genomic_DNA"/>
</dbReference>
<sequence>MPTSSIENGTICSALRYGFHLRSHPDGILLLYHPTSSGSDFRYCLLDSRVPVDRCNDGRTNVAVQHQSPVDLSIFSNLTLVQGTFYCRCFYLMTESFSGQGAGVVIPRLTVQAAQNIHVCTRKSFGLATVTVCQDIEHRDLPISFEKKDGNKGDHMWPIGMLILLEVDNSNLKPQVSLGWTVRAVGMLAGVYGNRQRFPSRVRPMAGH</sequence>
<dbReference type="Proteomes" id="UP001283341">
    <property type="component" value="Unassembled WGS sequence"/>
</dbReference>